<feature type="signal peptide" evidence="1">
    <location>
        <begin position="1"/>
        <end position="25"/>
    </location>
</feature>
<dbReference type="Gene3D" id="1.25.40.10">
    <property type="entry name" value="Tetratricopeptide repeat domain"/>
    <property type="match status" value="3"/>
</dbReference>
<gene>
    <name evidence="2" type="primary">podJ</name>
    <name evidence="2" type="ORF">TRP8649_00166</name>
</gene>
<sequence>MSFSNASLSALALCIALGLSGAASAQESADPKLSMQEVEAAWAQQDFVKVRGGLKVLAEEGMPFAMYRYGRVLLQGLGGPKDQEGAEFWLEKAIEANQPNASVLLARLLLTKTEDGTARDPERAAQLLKAAAPLGNHEAQYYLARLYQKGEGVAKSGADAFNWMRASAIGGYVDAQFSLSRHYSRAKDSEQTLYWLNEAAGQGHREAQYFLGYALDQGQGAKQNRELGFEWLLRSAESGFIPAQVAVGRKYLSGDGVPTNGAEAQRWLKIAAQSGSSEAMTSLAKGHLAGDVVELNEPLALNLLQKAVQRGSPKAMVALAGMLEQAQGGAERDLEEAVKLYRTALDLGFDEASLELGRLASSGALAEMLAPHRMVPWVMSSIENGDEAALDWLRDQAAQGLRPAQTALGIWAGRTEGAPDDAAALLTNAAAAGDARAQYELGLLYITGQGVELDYVQAHKWVNIAAARGVEAAAEKRDVLVDLMTPEQIAEAQTAAREFFDQASAPTEVKP</sequence>
<dbReference type="EMBL" id="FXXP01000001">
    <property type="protein sequence ID" value="SMX26093.1"/>
    <property type="molecule type" value="Genomic_DNA"/>
</dbReference>
<dbReference type="PANTHER" id="PTHR11102:SF160">
    <property type="entry name" value="ERAD-ASSOCIATED E3 UBIQUITIN-PROTEIN LIGASE COMPONENT HRD3"/>
    <property type="match status" value="1"/>
</dbReference>
<protein>
    <submittedName>
        <fullName evidence="2">Localization factor PodJL</fullName>
    </submittedName>
</protein>
<dbReference type="Pfam" id="PF08238">
    <property type="entry name" value="Sel1"/>
    <property type="match status" value="9"/>
</dbReference>
<accession>A0A238J6X7</accession>
<dbReference type="SMART" id="SM00671">
    <property type="entry name" value="SEL1"/>
    <property type="match status" value="9"/>
</dbReference>
<evidence type="ECO:0000313" key="2">
    <source>
        <dbReference type="EMBL" id="SMX26093.1"/>
    </source>
</evidence>
<dbReference type="PANTHER" id="PTHR11102">
    <property type="entry name" value="SEL-1-LIKE PROTEIN"/>
    <property type="match status" value="1"/>
</dbReference>
<dbReference type="SUPFAM" id="SSF81901">
    <property type="entry name" value="HCP-like"/>
    <property type="match status" value="3"/>
</dbReference>
<dbReference type="RefSeq" id="WP_099241698.1">
    <property type="nucleotide sequence ID" value="NZ_FXXP01000001.1"/>
</dbReference>
<name>A0A238J6X7_9RHOB</name>
<reference evidence="3" key="1">
    <citation type="submission" date="2017-05" db="EMBL/GenBank/DDBJ databases">
        <authorList>
            <person name="Rodrigo-Torres L."/>
            <person name="Arahal R. D."/>
            <person name="Lucena T."/>
        </authorList>
    </citation>
    <scope>NUCLEOTIDE SEQUENCE [LARGE SCALE GENOMIC DNA]</scope>
    <source>
        <strain evidence="3">CECT 8649</strain>
    </source>
</reference>
<dbReference type="OrthoDB" id="5321503at2"/>
<dbReference type="InterPro" id="IPR050767">
    <property type="entry name" value="Sel1_AlgK"/>
</dbReference>
<dbReference type="Proteomes" id="UP000225972">
    <property type="component" value="Unassembled WGS sequence"/>
</dbReference>
<dbReference type="AlphaFoldDB" id="A0A238J6X7"/>
<proteinExistence type="predicted"/>
<organism evidence="2 3">
    <name type="scientific">Pelagimonas phthalicica</name>
    <dbReference type="NCBI Taxonomy" id="1037362"/>
    <lineage>
        <taxon>Bacteria</taxon>
        <taxon>Pseudomonadati</taxon>
        <taxon>Pseudomonadota</taxon>
        <taxon>Alphaproteobacteria</taxon>
        <taxon>Rhodobacterales</taxon>
        <taxon>Roseobacteraceae</taxon>
        <taxon>Pelagimonas</taxon>
    </lineage>
</organism>
<evidence type="ECO:0000256" key="1">
    <source>
        <dbReference type="SAM" id="SignalP"/>
    </source>
</evidence>
<keyword evidence="1" id="KW-0732">Signal</keyword>
<dbReference type="InterPro" id="IPR011990">
    <property type="entry name" value="TPR-like_helical_dom_sf"/>
</dbReference>
<dbReference type="InterPro" id="IPR006597">
    <property type="entry name" value="Sel1-like"/>
</dbReference>
<keyword evidence="3" id="KW-1185">Reference proteome</keyword>
<feature type="chain" id="PRO_5013144839" evidence="1">
    <location>
        <begin position="26"/>
        <end position="511"/>
    </location>
</feature>
<evidence type="ECO:0000313" key="3">
    <source>
        <dbReference type="Proteomes" id="UP000225972"/>
    </source>
</evidence>